<feature type="region of interest" description="Disordered" evidence="1">
    <location>
        <begin position="1061"/>
        <end position="1150"/>
    </location>
</feature>
<dbReference type="OMA" id="WYLCRVC"/>
<feature type="region of interest" description="Disordered" evidence="1">
    <location>
        <begin position="151"/>
        <end position="175"/>
    </location>
</feature>
<sequence length="1290" mass="131755">MSDSLLNHRCLFEHHDDQQQNQHGVTAGDGGALNCSLETRKGKRIASAEAALTTMRGSGGGASGSIIDDDDAYRRESYKVEVDSVRCITWYLCRVCRSCYDHLADSILDAHEAPHAAATLHSSSKLPLWYYARLCSSSELLDTDGKAGVHRQRRGCEARQHATSKPSAASLSPTAAASSKPLSSWSSIWARVRASVSLPASRALSTMASPPMTAAATPSSASPSLLQTRYHCQARGPASRRLKGRTSTNAAGAQVSTGLGGSGNTSPVSLEPARGDDSILSLSARPAIKSPKIASAEPQPSSSSRRARRTVTPSRRLLISIDGSPGSLRQAVALARRRRRIAVILIDERDLASADDDTEAQQRHQDVPCGALSAHSSADVDAETALRSSSVADQSSGTQSAGQTPPIAATADITSLAPQHTESEKCDVYQQNQATDGNAAPVAMMKTSARRPKLSIRVDDVTFGDADGTAAASASGNSTDAAALRGLAPASWLLPQLPFQAAAPVSPSVAVRASSPALSPFLLHENASLVTAASSAVGAAAGASSSATSKPISCLPDGPQAATTTFAVQGESVPATPHTEGKLPALPVALDSGVYVLRALLCQIGAVVRPSSMPASKVCTTPTPTSAAAAAAASGGSGLSLAARTAGASGFFADPASCVGSQTVGTPLWGTGPESYAAQRQALVREIVVRYQLGLGAATPDVVTSPLTGAFISGAYTVAGDQNEGAHWCGTAGQRGVPVGLGSGSGGYVNATCRRVCGCPAAASFERVMAPVTTYFQLRPPVTATAAAPGATAATATAVTILPVSTQVEIVGIPIDTSAVTGATPLTTSTAAAPSAVSMASSGLSSPHVRGGGIGAGTAIIPGLTAGDTVGGTSRPFTMTEFLPQLAKLSTNLDGYVIVILRRQSFRCAGGGDRTSPGGGATATRPGPNCDSAVDTPVLQMGNNNSSGVQQPRELDDSAQQSADADQLASSTCVSLSLLEEVKCSGPRPLQLRDPNSRQRRCHRVTELFGGQHIRLLYQQLQSCGVPQPAVSVVEVSNEAEPGAPKLSPVYLATGKSPLEEASLSHDELGTPPMPHLKARAGTGGEDGVAEGWSGAVKSSPQNSALSASGMSTASSVDSGLMRRPSSVLTSATAQSPQTTERAPHAPTMHGDCFERLQLPASVGVALSQTAKAMNTSAFPVAAPTALEQAMTSLRCVSRQLGVSMCSTTYASETAPRTMSSASAPYSSQSPVVPTATMAAEAPVPAAPSSLSLKVNSNTSGSGESALLTRALESLVATLVYRDICVTLSQ</sequence>
<feature type="compositionally biased region" description="Low complexity" evidence="1">
    <location>
        <begin position="163"/>
        <end position="175"/>
    </location>
</feature>
<dbReference type="KEGG" id="lmi:LMXM_26_1260"/>
<evidence type="ECO:0000256" key="1">
    <source>
        <dbReference type="SAM" id="MobiDB-lite"/>
    </source>
</evidence>
<dbReference type="PhylomeDB" id="E9AYA5"/>
<dbReference type="GeneID" id="13449429"/>
<evidence type="ECO:0000313" key="3">
    <source>
        <dbReference type="Proteomes" id="UP000007259"/>
    </source>
</evidence>
<name>E9AYA5_LEIMU</name>
<feature type="compositionally biased region" description="Polar residues" evidence="1">
    <location>
        <begin position="386"/>
        <end position="403"/>
    </location>
</feature>
<feature type="compositionally biased region" description="Gly residues" evidence="1">
    <location>
        <begin position="909"/>
        <end position="921"/>
    </location>
</feature>
<reference evidence="2 3" key="1">
    <citation type="journal article" date="2011" name="Genome Res.">
        <title>Chromosome and gene copy number variation allow major structural change between species and strains of Leishmania.</title>
        <authorList>
            <person name="Rogers M.B."/>
            <person name="Hilley J.D."/>
            <person name="Dickens N.J."/>
            <person name="Wilkes J."/>
            <person name="Bates P.A."/>
            <person name="Depledge D.P."/>
            <person name="Harris D."/>
            <person name="Her Y."/>
            <person name="Herzyk P."/>
            <person name="Imamura H."/>
            <person name="Otto T.D."/>
            <person name="Sanders M."/>
            <person name="Seeger K."/>
            <person name="Dujardin J.C."/>
            <person name="Berriman M."/>
            <person name="Smith D.F."/>
            <person name="Hertz-Fowler C."/>
            <person name="Mottram J.C."/>
        </authorList>
    </citation>
    <scope>NUCLEOTIDE SEQUENCE [LARGE SCALE GENOMIC DNA]</scope>
    <source>
        <strain evidence="2 3">MHOM/GT/2001/U1103</strain>
    </source>
</reference>
<dbReference type="VEuPathDB" id="TriTrypDB:LmxM.26.1260"/>
<dbReference type="Proteomes" id="UP000007259">
    <property type="component" value="Chromosome 26"/>
</dbReference>
<keyword evidence="3" id="KW-1185">Reference proteome</keyword>
<evidence type="ECO:0000313" key="2">
    <source>
        <dbReference type="EMBL" id="CBZ27946.1"/>
    </source>
</evidence>
<feature type="compositionally biased region" description="Polar residues" evidence="1">
    <location>
        <begin position="941"/>
        <end position="950"/>
    </location>
</feature>
<dbReference type="RefSeq" id="XP_003876427.1">
    <property type="nucleotide sequence ID" value="XM_003876378.1"/>
</dbReference>
<gene>
    <name evidence="2" type="ORF">LMXM_26_1260</name>
</gene>
<accession>E9AYA5</accession>
<feature type="region of interest" description="Disordered" evidence="1">
    <location>
        <begin position="234"/>
        <end position="312"/>
    </location>
</feature>
<feature type="region of interest" description="Disordered" evidence="1">
    <location>
        <begin position="909"/>
        <end position="966"/>
    </location>
</feature>
<feature type="region of interest" description="Disordered" evidence="1">
    <location>
        <begin position="352"/>
        <end position="405"/>
    </location>
</feature>
<proteinExistence type="predicted"/>
<feature type="compositionally biased region" description="Polar residues" evidence="1">
    <location>
        <begin position="1127"/>
        <end position="1141"/>
    </location>
</feature>
<feature type="compositionally biased region" description="Polar residues" evidence="1">
    <location>
        <begin position="245"/>
        <end position="257"/>
    </location>
</feature>
<feature type="compositionally biased region" description="Polar residues" evidence="1">
    <location>
        <begin position="1097"/>
        <end position="1118"/>
    </location>
</feature>
<dbReference type="EMBL" id="FR799579">
    <property type="protein sequence ID" value="CBZ27946.1"/>
    <property type="molecule type" value="Genomic_DNA"/>
</dbReference>
<protein>
    <submittedName>
        <fullName evidence="2">Uncharacterized protein</fullName>
    </submittedName>
</protein>
<dbReference type="OrthoDB" id="267758at2759"/>
<feature type="compositionally biased region" description="Low complexity" evidence="1">
    <location>
        <begin position="294"/>
        <end position="312"/>
    </location>
</feature>
<organism evidence="2 3">
    <name type="scientific">Leishmania mexicana (strain MHOM/GT/2001/U1103)</name>
    <dbReference type="NCBI Taxonomy" id="929439"/>
    <lineage>
        <taxon>Eukaryota</taxon>
        <taxon>Discoba</taxon>
        <taxon>Euglenozoa</taxon>
        <taxon>Kinetoplastea</taxon>
        <taxon>Metakinetoplastina</taxon>
        <taxon>Trypanosomatida</taxon>
        <taxon>Trypanosomatidae</taxon>
        <taxon>Leishmaniinae</taxon>
        <taxon>Leishmania</taxon>
    </lineage>
</organism>